<dbReference type="Proteomes" id="UP001291309">
    <property type="component" value="Unassembled WGS sequence"/>
</dbReference>
<organism evidence="2 3">
    <name type="scientific">Hyalangium rubrum</name>
    <dbReference type="NCBI Taxonomy" id="3103134"/>
    <lineage>
        <taxon>Bacteria</taxon>
        <taxon>Pseudomonadati</taxon>
        <taxon>Myxococcota</taxon>
        <taxon>Myxococcia</taxon>
        <taxon>Myxococcales</taxon>
        <taxon>Cystobacterineae</taxon>
        <taxon>Archangiaceae</taxon>
        <taxon>Hyalangium</taxon>
    </lineage>
</organism>
<dbReference type="InterPro" id="IPR050256">
    <property type="entry name" value="Glycosyltransferase_2"/>
</dbReference>
<feature type="domain" description="Glycosyltransferase 2-like" evidence="1">
    <location>
        <begin position="4"/>
        <end position="177"/>
    </location>
</feature>
<dbReference type="RefSeq" id="WP_321546565.1">
    <property type="nucleotide sequence ID" value="NZ_JAXIVS010000004.1"/>
</dbReference>
<dbReference type="PANTHER" id="PTHR48090:SF7">
    <property type="entry name" value="RFBJ PROTEIN"/>
    <property type="match status" value="1"/>
</dbReference>
<proteinExistence type="predicted"/>
<dbReference type="EMBL" id="JAXIVS010000004">
    <property type="protein sequence ID" value="MDY7227821.1"/>
    <property type="molecule type" value="Genomic_DNA"/>
</dbReference>
<keyword evidence="3" id="KW-1185">Reference proteome</keyword>
<dbReference type="InterPro" id="IPR029044">
    <property type="entry name" value="Nucleotide-diphossugar_trans"/>
</dbReference>
<dbReference type="PANTHER" id="PTHR48090">
    <property type="entry name" value="UNDECAPRENYL-PHOSPHATE 4-DEOXY-4-FORMAMIDO-L-ARABINOSE TRANSFERASE-RELATED"/>
    <property type="match status" value="1"/>
</dbReference>
<gene>
    <name evidence="2" type="ORF">SYV04_15505</name>
</gene>
<evidence type="ECO:0000259" key="1">
    <source>
        <dbReference type="Pfam" id="PF00535"/>
    </source>
</evidence>
<evidence type="ECO:0000313" key="3">
    <source>
        <dbReference type="Proteomes" id="UP001291309"/>
    </source>
</evidence>
<evidence type="ECO:0000313" key="2">
    <source>
        <dbReference type="EMBL" id="MDY7227821.1"/>
    </source>
</evidence>
<dbReference type="CDD" id="cd04179">
    <property type="entry name" value="DPM_DPG-synthase_like"/>
    <property type="match status" value="1"/>
</dbReference>
<protein>
    <submittedName>
        <fullName evidence="2">Glycosyltransferase family 2 protein</fullName>
    </submittedName>
</protein>
<dbReference type="InterPro" id="IPR001173">
    <property type="entry name" value="Glyco_trans_2-like"/>
</dbReference>
<accession>A0ABU5H3G7</accession>
<reference evidence="2 3" key="1">
    <citation type="submission" date="2023-12" db="EMBL/GenBank/DDBJ databases">
        <title>the genome sequence of Hyalangium sp. s54d21.</title>
        <authorList>
            <person name="Zhang X."/>
        </authorList>
    </citation>
    <scope>NUCLEOTIDE SEQUENCE [LARGE SCALE GENOMIC DNA]</scope>
    <source>
        <strain evidence="3">s54d21</strain>
    </source>
</reference>
<dbReference type="SUPFAM" id="SSF53448">
    <property type="entry name" value="Nucleotide-diphospho-sugar transferases"/>
    <property type="match status" value="1"/>
</dbReference>
<sequence length="239" mass="27037">MLVSLVIPVYNEVPTLAELLRRCIAVDFPKELVLVDDCSKDGSREFLEQLSEKGLALLGGNPTNRNDLKVLFQPQNQGKGAALRRGFAEASGDIIIVQDADLEYDPRDIQRVIQPILDGEADVVFGSRFTGTPRRVLYFWHTVMNNALTMLSNMTSGLNLTDMETCYKAFRAEVLRSITVEEERFGFEPEVTAKIARGNWRVYEVPISYHGRTYEEGKKIGWKDGVRALYVIAKYALKR</sequence>
<comment type="caution">
    <text evidence="2">The sequence shown here is derived from an EMBL/GenBank/DDBJ whole genome shotgun (WGS) entry which is preliminary data.</text>
</comment>
<dbReference type="Pfam" id="PF00535">
    <property type="entry name" value="Glycos_transf_2"/>
    <property type="match status" value="1"/>
</dbReference>
<name>A0ABU5H3G7_9BACT</name>
<dbReference type="Gene3D" id="3.90.550.10">
    <property type="entry name" value="Spore Coat Polysaccharide Biosynthesis Protein SpsA, Chain A"/>
    <property type="match status" value="1"/>
</dbReference>